<gene>
    <name evidence="1" type="ORF">LPJ66_007336</name>
</gene>
<dbReference type="Proteomes" id="UP001150581">
    <property type="component" value="Unassembled WGS sequence"/>
</dbReference>
<keyword evidence="2" id="KW-1185">Reference proteome</keyword>
<proteinExistence type="predicted"/>
<sequence>MKFTAFTIFLATAVATVSAKSWNIAKDLDEGVRANLCALQIQTCQNNCGGPSKAPMAFCNETTIAWGCGCLLKTPDFETWNWPVPAADCKGSNDACVANCNTGEGDRSGCFIKCQDTHKCNTNFAPVSYTDTADIAIVPDYVGPAVSYKGERLDDLNDGNDRSNLDDSSSSKNQSDGDNNNSSSGKSSSGKSSDSSSSDATSTFKTTGLALIVVVAAAAAF</sequence>
<dbReference type="EMBL" id="JANBPG010001296">
    <property type="protein sequence ID" value="KAJ1890677.1"/>
    <property type="molecule type" value="Genomic_DNA"/>
</dbReference>
<evidence type="ECO:0000313" key="1">
    <source>
        <dbReference type="EMBL" id="KAJ1890677.1"/>
    </source>
</evidence>
<reference evidence="1" key="1">
    <citation type="submission" date="2022-07" db="EMBL/GenBank/DDBJ databases">
        <title>Phylogenomic reconstructions and comparative analyses of Kickxellomycotina fungi.</title>
        <authorList>
            <person name="Reynolds N.K."/>
            <person name="Stajich J.E."/>
            <person name="Barry K."/>
            <person name="Grigoriev I.V."/>
            <person name="Crous P."/>
            <person name="Smith M.E."/>
        </authorList>
    </citation>
    <scope>NUCLEOTIDE SEQUENCE</scope>
    <source>
        <strain evidence="1">Benny 63K</strain>
    </source>
</reference>
<evidence type="ECO:0000313" key="2">
    <source>
        <dbReference type="Proteomes" id="UP001150581"/>
    </source>
</evidence>
<protein>
    <submittedName>
        <fullName evidence="1">Uncharacterized protein</fullName>
    </submittedName>
</protein>
<name>A0ACC1IHG9_9FUNG</name>
<accession>A0ACC1IHG9</accession>
<organism evidence="1 2">
    <name type="scientific">Kickxella alabastrina</name>
    <dbReference type="NCBI Taxonomy" id="61397"/>
    <lineage>
        <taxon>Eukaryota</taxon>
        <taxon>Fungi</taxon>
        <taxon>Fungi incertae sedis</taxon>
        <taxon>Zoopagomycota</taxon>
        <taxon>Kickxellomycotina</taxon>
        <taxon>Kickxellomycetes</taxon>
        <taxon>Kickxellales</taxon>
        <taxon>Kickxellaceae</taxon>
        <taxon>Kickxella</taxon>
    </lineage>
</organism>
<comment type="caution">
    <text evidence="1">The sequence shown here is derived from an EMBL/GenBank/DDBJ whole genome shotgun (WGS) entry which is preliminary data.</text>
</comment>